<dbReference type="PANTHER" id="PTHR35073:SF1">
    <property type="entry name" value="OTOSPIRALIN"/>
    <property type="match status" value="1"/>
</dbReference>
<evidence type="ECO:0000256" key="1">
    <source>
        <dbReference type="SAM" id="SignalP"/>
    </source>
</evidence>
<organism evidence="2 3">
    <name type="scientific">Pelobates cultripes</name>
    <name type="common">Western spadefoot toad</name>
    <dbReference type="NCBI Taxonomy" id="61616"/>
    <lineage>
        <taxon>Eukaryota</taxon>
        <taxon>Metazoa</taxon>
        <taxon>Chordata</taxon>
        <taxon>Craniata</taxon>
        <taxon>Vertebrata</taxon>
        <taxon>Euteleostomi</taxon>
        <taxon>Amphibia</taxon>
        <taxon>Batrachia</taxon>
        <taxon>Anura</taxon>
        <taxon>Pelobatoidea</taxon>
        <taxon>Pelobatidae</taxon>
        <taxon>Pelobates</taxon>
    </lineage>
</organism>
<dbReference type="InterPro" id="IPR028224">
    <property type="entry name" value="Otospiralin"/>
</dbReference>
<gene>
    <name evidence="2" type="ORF">PECUL_23A006615</name>
</gene>
<keyword evidence="1" id="KW-0732">Signal</keyword>
<dbReference type="Pfam" id="PF15182">
    <property type="entry name" value="OTOS"/>
    <property type="match status" value="1"/>
</dbReference>
<sequence>MMKLLFIGLYFSCILLGTFLDARPVYEENEPPYEEAPAHPYWPFSTSDFWQYVEHFRSMGAYDRINDLARTFFAHYPIGDTLGYSSPNHEH</sequence>
<keyword evidence="3" id="KW-1185">Reference proteome</keyword>
<name>A0AAD1VQU2_PELCU</name>
<protein>
    <submittedName>
        <fullName evidence="2">Otospiralin</fullName>
    </submittedName>
</protein>
<feature type="signal peptide" evidence="1">
    <location>
        <begin position="1"/>
        <end position="27"/>
    </location>
</feature>
<feature type="chain" id="PRO_5042440570" evidence="1">
    <location>
        <begin position="28"/>
        <end position="91"/>
    </location>
</feature>
<proteinExistence type="predicted"/>
<evidence type="ECO:0000313" key="2">
    <source>
        <dbReference type="EMBL" id="CAH2246620.1"/>
    </source>
</evidence>
<evidence type="ECO:0000313" key="3">
    <source>
        <dbReference type="Proteomes" id="UP001295444"/>
    </source>
</evidence>
<dbReference type="AlphaFoldDB" id="A0AAD1VQU2"/>
<dbReference type="EMBL" id="OW240913">
    <property type="protein sequence ID" value="CAH2246619.1"/>
    <property type="molecule type" value="Genomic_DNA"/>
</dbReference>
<reference evidence="2" key="1">
    <citation type="submission" date="2022-03" db="EMBL/GenBank/DDBJ databases">
        <authorList>
            <person name="Alioto T."/>
            <person name="Alioto T."/>
            <person name="Gomez Garrido J."/>
        </authorList>
    </citation>
    <scope>NUCLEOTIDE SEQUENCE</scope>
</reference>
<dbReference type="EMBL" id="OW240913">
    <property type="protein sequence ID" value="CAH2246620.1"/>
    <property type="molecule type" value="Genomic_DNA"/>
</dbReference>
<accession>A0AAD1VQU2</accession>
<dbReference type="PANTHER" id="PTHR35073">
    <property type="entry name" value="OTOSPIRALIN"/>
    <property type="match status" value="1"/>
</dbReference>
<dbReference type="GO" id="GO:0007605">
    <property type="term" value="P:sensory perception of sound"/>
    <property type="evidence" value="ECO:0007669"/>
    <property type="project" value="InterPro"/>
</dbReference>
<dbReference type="Proteomes" id="UP001295444">
    <property type="component" value="Chromosome 02"/>
</dbReference>